<dbReference type="InterPro" id="IPR011066">
    <property type="entry name" value="MscS_channel_C_sf"/>
</dbReference>
<evidence type="ECO:0000256" key="1">
    <source>
        <dbReference type="ARBA" id="ARBA00004651"/>
    </source>
</evidence>
<dbReference type="AlphaFoldDB" id="A0A3N0AW18"/>
<evidence type="ECO:0000256" key="7">
    <source>
        <dbReference type="SAM" id="MobiDB-lite"/>
    </source>
</evidence>
<accession>A0A3N0AW18</accession>
<feature type="transmembrane region" description="Helical" evidence="8">
    <location>
        <begin position="695"/>
        <end position="714"/>
    </location>
</feature>
<dbReference type="Pfam" id="PF21088">
    <property type="entry name" value="MS_channel_1st"/>
    <property type="match status" value="1"/>
</dbReference>
<feature type="domain" description="Mechanosensitive ion channel MscS" evidence="9">
    <location>
        <begin position="825"/>
        <end position="888"/>
    </location>
</feature>
<dbReference type="SUPFAM" id="SSF82861">
    <property type="entry name" value="Mechanosensitive channel protein MscS (YggB), transmembrane region"/>
    <property type="match status" value="1"/>
</dbReference>
<evidence type="ECO:0000256" key="6">
    <source>
        <dbReference type="ARBA" id="ARBA00023136"/>
    </source>
</evidence>
<evidence type="ECO:0000256" key="3">
    <source>
        <dbReference type="ARBA" id="ARBA00022475"/>
    </source>
</evidence>
<keyword evidence="5 8" id="KW-1133">Transmembrane helix</keyword>
<evidence type="ECO:0000256" key="4">
    <source>
        <dbReference type="ARBA" id="ARBA00022692"/>
    </source>
</evidence>
<keyword evidence="4 8" id="KW-0812">Transmembrane</keyword>
<evidence type="ECO:0000259" key="10">
    <source>
        <dbReference type="Pfam" id="PF21088"/>
    </source>
</evidence>
<evidence type="ECO:0000259" key="9">
    <source>
        <dbReference type="Pfam" id="PF00924"/>
    </source>
</evidence>
<dbReference type="Gene3D" id="2.30.30.60">
    <property type="match status" value="1"/>
</dbReference>
<evidence type="ECO:0000256" key="8">
    <source>
        <dbReference type="SAM" id="Phobius"/>
    </source>
</evidence>
<dbReference type="OrthoDB" id="4638917at2"/>
<reference evidence="12" key="1">
    <citation type="submission" date="2018-05" db="EMBL/GenBank/DDBJ databases">
        <title>Genome Sequencing of selected type strains of the family Eggerthellaceae.</title>
        <authorList>
            <person name="Danylec N."/>
            <person name="Stoll D.A."/>
            <person name="Doetsch A."/>
            <person name="Huch M."/>
        </authorList>
    </citation>
    <scope>NUCLEOTIDE SEQUENCE [LARGE SCALE GENOMIC DNA]</scope>
    <source>
        <strain evidence="12">DSM 24851</strain>
    </source>
</reference>
<feature type="transmembrane region" description="Helical" evidence="8">
    <location>
        <begin position="734"/>
        <end position="762"/>
    </location>
</feature>
<dbReference type="Proteomes" id="UP000269591">
    <property type="component" value="Unassembled WGS sequence"/>
</dbReference>
<dbReference type="InterPro" id="IPR049142">
    <property type="entry name" value="MS_channel_1st"/>
</dbReference>
<feature type="transmembrane region" description="Helical" evidence="8">
    <location>
        <begin position="613"/>
        <end position="634"/>
    </location>
</feature>
<dbReference type="RefSeq" id="WP_123209316.1">
    <property type="nucleotide sequence ID" value="NZ_JBHTHO010000002.1"/>
</dbReference>
<keyword evidence="6 8" id="KW-0472">Membrane</keyword>
<comment type="similarity">
    <text evidence="2">Belongs to the MscS (TC 1.A.23) family.</text>
</comment>
<dbReference type="InterPro" id="IPR023408">
    <property type="entry name" value="MscS_beta-dom_sf"/>
</dbReference>
<name>A0A3N0AW18_9ACTN</name>
<dbReference type="InterPro" id="IPR011014">
    <property type="entry name" value="MscS_channel_TM-2"/>
</dbReference>
<dbReference type="CDD" id="cd12912">
    <property type="entry name" value="PDC2_MCP_like"/>
    <property type="match status" value="1"/>
</dbReference>
<sequence length="1029" mass="113694">MSIRLKIKGVLLALVVLASVAIMGFTLVSMQDDLSIESAQADIQREMEELPALLEEADAETAQNEATFDSIYQSKAESIAFMASHDTGFEATNAKMSEYKDLLGVDNVLVVDRDGGVVARAQDTLADFSYQRYNLLRTVFDTEGPSASMEVEFADEGVTMRYYAARIDGDSMVVIEQNPAELDELVANTGSLSSVLSGVSVGQNGYVFAVSAKNYVVEYHPKAEFIGTDALDNGIRVERLEDGTFTWITFGGERLYCGVSEIGDSYYISAIPESDMAASRNLTVGVILFIFFSVAMVVALYGFFVMREDEKRGYNPENYVNMGPLRFNKAIGKKAIVLSFVGFLAVMLVTFYMQTLFSLSAESVSSNERAADIERTIDRTNAQADVLTEQYNERYLSKAETAAYALEQNSALKNRDDLQSLADALQVEHLYVFNSEGVLTATNSPYSNFTLSEDPEDQSYEFRALLQGVEYIVQEPMPEEVSGELRQYIGVTLRDSQGEADGFVQLSMRPERLETLLSSVQIDTILDGVKLGQGGFAFAVNKSDGTFAYYPDEKLVGASATAAGLDESQLKGGFSDFLTVDGVRYYASSFETGDYYVYVAQPESELMTDRVPLTLATGANGIVCQIVIFLLVAFEIRRKRGEVAAVQEVDDEPNRTFETTMPSGRRAKTESAASRWIYRSMNWGDKSAEQRVLTVLKVLMGIFAIAVCVAVIFQDRVFPEDSVFSYVLSGNWEFGLNVFAVTAALMIACVVLTITMMIQALLRMLAGVFGARGETMCRLISSFIKYASIIGMVYYCLMLIGIDTTTLLASAGILSIAISFGAKELVSDILSGLFIIFEGDFRVGDIIQVGSKTGTVVEIGVRTTKINDGNGNIIIIRNSEVSDVVNMTKELSYATCDMDIEYGESLERVENILESEFPNIRRRLPSILDGPFYKGVVSLADNSVTIRVVVQCAETSRGQLERDLRREMKLIFDEYQINIPYPQVVVHQPRTFYKATLAEQLAADRFNDEQKEAARDMGNEEFDGDDGRK</sequence>
<feature type="domain" description="Mechanosensitive ion channel transmembrane helices 2/3" evidence="10">
    <location>
        <begin position="784"/>
        <end position="823"/>
    </location>
</feature>
<dbReference type="Gene3D" id="1.10.287.1260">
    <property type="match status" value="1"/>
</dbReference>
<dbReference type="InterPro" id="IPR010920">
    <property type="entry name" value="LSM_dom_sf"/>
</dbReference>
<comment type="caution">
    <text evidence="11">The sequence shown here is derived from an EMBL/GenBank/DDBJ whole genome shotgun (WGS) entry which is preliminary data.</text>
</comment>
<evidence type="ECO:0000313" key="11">
    <source>
        <dbReference type="EMBL" id="RNL38764.1"/>
    </source>
</evidence>
<proteinExistence type="inferred from homology"/>
<feature type="compositionally biased region" description="Acidic residues" evidence="7">
    <location>
        <begin position="1019"/>
        <end position="1029"/>
    </location>
</feature>
<dbReference type="InterPro" id="IPR006685">
    <property type="entry name" value="MscS_channel_2nd"/>
</dbReference>
<keyword evidence="3" id="KW-1003">Cell membrane</keyword>
<feature type="compositionally biased region" description="Basic and acidic residues" evidence="7">
    <location>
        <begin position="1008"/>
        <end position="1018"/>
    </location>
</feature>
<dbReference type="GO" id="GO:0008381">
    <property type="term" value="F:mechanosensitive monoatomic ion channel activity"/>
    <property type="evidence" value="ECO:0007669"/>
    <property type="project" value="InterPro"/>
</dbReference>
<dbReference type="SUPFAM" id="SSF82689">
    <property type="entry name" value="Mechanosensitive channel protein MscS (YggB), C-terminal domain"/>
    <property type="match status" value="1"/>
</dbReference>
<comment type="subcellular location">
    <subcellularLocation>
        <location evidence="1">Cell membrane</location>
        <topology evidence="1">Multi-pass membrane protein</topology>
    </subcellularLocation>
</comment>
<protein>
    <submittedName>
        <fullName evidence="11">Small-conductance mechanosensitive channel</fullName>
    </submittedName>
</protein>
<feature type="transmembrane region" description="Helical" evidence="8">
    <location>
        <begin position="282"/>
        <end position="304"/>
    </location>
</feature>
<feature type="region of interest" description="Disordered" evidence="7">
    <location>
        <begin position="1008"/>
        <end position="1029"/>
    </location>
</feature>
<dbReference type="CDD" id="cd18773">
    <property type="entry name" value="PDC1_HK_sensor"/>
    <property type="match status" value="1"/>
</dbReference>
<dbReference type="PANTHER" id="PTHR30460:SF0">
    <property type="entry name" value="MODERATE CONDUCTANCE MECHANOSENSITIVE CHANNEL YBIO"/>
    <property type="match status" value="1"/>
</dbReference>
<evidence type="ECO:0000256" key="2">
    <source>
        <dbReference type="ARBA" id="ARBA00008017"/>
    </source>
</evidence>
<keyword evidence="12" id="KW-1185">Reference proteome</keyword>
<dbReference type="InterPro" id="IPR045276">
    <property type="entry name" value="YbiO_bact"/>
</dbReference>
<dbReference type="GO" id="GO:0005886">
    <property type="term" value="C:plasma membrane"/>
    <property type="evidence" value="ECO:0007669"/>
    <property type="project" value="UniProtKB-SubCell"/>
</dbReference>
<organism evidence="11 12">
    <name type="scientific">Slackia equolifaciens</name>
    <dbReference type="NCBI Taxonomy" id="498718"/>
    <lineage>
        <taxon>Bacteria</taxon>
        <taxon>Bacillati</taxon>
        <taxon>Actinomycetota</taxon>
        <taxon>Coriobacteriia</taxon>
        <taxon>Eggerthellales</taxon>
        <taxon>Eggerthellaceae</taxon>
        <taxon>Slackia</taxon>
    </lineage>
</organism>
<evidence type="ECO:0000313" key="12">
    <source>
        <dbReference type="Proteomes" id="UP000269591"/>
    </source>
</evidence>
<dbReference type="Gene3D" id="3.30.450.20">
    <property type="entry name" value="PAS domain"/>
    <property type="match status" value="3"/>
</dbReference>
<dbReference type="Pfam" id="PF00924">
    <property type="entry name" value="MS_channel_2nd"/>
    <property type="match status" value="1"/>
</dbReference>
<dbReference type="SUPFAM" id="SSF50182">
    <property type="entry name" value="Sm-like ribonucleoproteins"/>
    <property type="match status" value="1"/>
</dbReference>
<dbReference type="EMBL" id="QIBX01000016">
    <property type="protein sequence ID" value="RNL38764.1"/>
    <property type="molecule type" value="Genomic_DNA"/>
</dbReference>
<feature type="transmembrane region" description="Helical" evidence="8">
    <location>
        <begin position="783"/>
        <end position="802"/>
    </location>
</feature>
<dbReference type="Gene3D" id="3.30.70.100">
    <property type="match status" value="1"/>
</dbReference>
<evidence type="ECO:0000256" key="5">
    <source>
        <dbReference type="ARBA" id="ARBA00022989"/>
    </source>
</evidence>
<feature type="transmembrane region" description="Helical" evidence="8">
    <location>
        <begin position="335"/>
        <end position="353"/>
    </location>
</feature>
<gene>
    <name evidence="11" type="ORF">DMP06_08525</name>
</gene>
<dbReference type="PANTHER" id="PTHR30460">
    <property type="entry name" value="MODERATE CONDUCTANCE MECHANOSENSITIVE CHANNEL YBIO"/>
    <property type="match status" value="1"/>
</dbReference>